<evidence type="ECO:0000256" key="2">
    <source>
        <dbReference type="ARBA" id="ARBA00022989"/>
    </source>
</evidence>
<reference evidence="7 9" key="2">
    <citation type="submission" date="2018-10" db="EMBL/GenBank/DDBJ databases">
        <title>Genomic Encyclopedia of Type Strains, Phase IV (KMG-IV): sequencing the most valuable type-strain genomes for metagenomic binning, comparative biology and taxonomic classification.</title>
        <authorList>
            <person name="Goeker M."/>
        </authorList>
    </citation>
    <scope>NUCLEOTIDE SEQUENCE [LARGE SCALE GENOMIC DNA]</scope>
    <source>
        <strain evidence="7 9">DSM 19791</strain>
    </source>
</reference>
<dbReference type="EMBL" id="RBWX01000007">
    <property type="protein sequence ID" value="RKS91536.1"/>
    <property type="molecule type" value="Genomic_DNA"/>
</dbReference>
<evidence type="ECO:0000256" key="4">
    <source>
        <dbReference type="SAM" id="Phobius"/>
    </source>
</evidence>
<dbReference type="Pfam" id="PF07690">
    <property type="entry name" value="MFS_1"/>
    <property type="match status" value="1"/>
</dbReference>
<dbReference type="SUPFAM" id="SSF103473">
    <property type="entry name" value="MFS general substrate transporter"/>
    <property type="match status" value="1"/>
</dbReference>
<dbReference type="GO" id="GO:0005886">
    <property type="term" value="C:plasma membrane"/>
    <property type="evidence" value="ECO:0007669"/>
    <property type="project" value="TreeGrafter"/>
</dbReference>
<feature type="transmembrane region" description="Helical" evidence="4">
    <location>
        <begin position="130"/>
        <end position="152"/>
    </location>
</feature>
<feature type="transmembrane region" description="Helical" evidence="4">
    <location>
        <begin position="322"/>
        <end position="342"/>
    </location>
</feature>
<protein>
    <submittedName>
        <fullName evidence="7">MFS family arabinose efflux permease</fullName>
    </submittedName>
    <submittedName>
        <fullName evidence="6">MFS transporter</fullName>
    </submittedName>
</protein>
<feature type="transmembrane region" description="Helical" evidence="4">
    <location>
        <begin position="199"/>
        <end position="220"/>
    </location>
</feature>
<organism evidence="6 8">
    <name type="scientific">Sphingosinicella microcystinivorans</name>
    <dbReference type="NCBI Taxonomy" id="335406"/>
    <lineage>
        <taxon>Bacteria</taxon>
        <taxon>Pseudomonadati</taxon>
        <taxon>Pseudomonadota</taxon>
        <taxon>Alphaproteobacteria</taxon>
        <taxon>Sphingomonadales</taxon>
        <taxon>Sphingosinicellaceae</taxon>
        <taxon>Sphingosinicella</taxon>
    </lineage>
</organism>
<dbReference type="EMBL" id="AP018711">
    <property type="protein sequence ID" value="BBE34516.1"/>
    <property type="molecule type" value="Genomic_DNA"/>
</dbReference>
<accession>A0AAD1D7W6</accession>
<feature type="domain" description="Major facilitator superfamily (MFS) profile" evidence="5">
    <location>
        <begin position="199"/>
        <end position="407"/>
    </location>
</feature>
<reference evidence="6 8" key="1">
    <citation type="submission" date="2018-06" db="EMBL/GenBank/DDBJ databases">
        <title>Complete Genome Sequence of the Microcystin-Degrading Bacterium Sphingosinicella microcystinivorans Strain B-9.</title>
        <authorList>
            <person name="Jin H."/>
            <person name="Nishizawa T."/>
            <person name="Guo Y."/>
            <person name="Nishizawa A."/>
            <person name="Park H."/>
            <person name="Kato H."/>
            <person name="Tsuji K."/>
            <person name="Harada K."/>
        </authorList>
    </citation>
    <scope>NUCLEOTIDE SEQUENCE [LARGE SCALE GENOMIC DNA]</scope>
    <source>
        <strain evidence="6 8">B9</strain>
    </source>
</reference>
<sequence>MLPSLLPVRSLLTAIFMLMAGGGVLSTLTSVRLEESGAGTLQIGLVATAYFAGLTVGSLHVHRIIAGVGHIRAFTAFVSLFSASTLAYALHLDPLMWSALRFIDGLCIAGVFICLESWLNERAAPETRGLVLAGYMIALYSGQAAGQFLLGIGMAGSGFPFIVASILISLSAIPVALTRITAPVVGVEQPLALRRLYDISPLGIVGTTVTGIMMGAFYGLGAIYARRLGMDLAATATFMSAVILGGVALQWPLGKLSDRFDRRIVIVFTFGAAALTSMLLAFLAVPDAKLLAAGALFGGLVFALYPLCVAHTNDHLRPDERVAASGGLVLFYSAGAAAGPIVGGGAMTFANNGLFLLLATCATGVLAFGIWRLRTSPPVPDADQQAYQTLPRTTPMAATLDPRGSEQ</sequence>
<keyword evidence="1 4" id="KW-0812">Transmembrane</keyword>
<evidence type="ECO:0000256" key="1">
    <source>
        <dbReference type="ARBA" id="ARBA00022692"/>
    </source>
</evidence>
<dbReference type="PANTHER" id="PTHR23521">
    <property type="entry name" value="TRANSPORTER MFS SUPERFAMILY"/>
    <property type="match status" value="1"/>
</dbReference>
<dbReference type="Proteomes" id="UP000276029">
    <property type="component" value="Unassembled WGS sequence"/>
</dbReference>
<dbReference type="InterPro" id="IPR036259">
    <property type="entry name" value="MFS_trans_sf"/>
</dbReference>
<evidence type="ECO:0000259" key="5">
    <source>
        <dbReference type="PROSITE" id="PS50850"/>
    </source>
</evidence>
<evidence type="ECO:0000313" key="8">
    <source>
        <dbReference type="Proteomes" id="UP000275727"/>
    </source>
</evidence>
<evidence type="ECO:0000313" key="7">
    <source>
        <dbReference type="EMBL" id="RKS91536.1"/>
    </source>
</evidence>
<dbReference type="AlphaFoldDB" id="A0AAD1D7W6"/>
<feature type="transmembrane region" description="Helical" evidence="4">
    <location>
        <begin position="354"/>
        <end position="371"/>
    </location>
</feature>
<feature type="transmembrane region" description="Helical" evidence="4">
    <location>
        <begin position="71"/>
        <end position="90"/>
    </location>
</feature>
<dbReference type="RefSeq" id="WP_121047976.1">
    <property type="nucleotide sequence ID" value="NZ_AP018711.1"/>
</dbReference>
<feature type="transmembrane region" description="Helical" evidence="4">
    <location>
        <begin position="290"/>
        <end position="310"/>
    </location>
</feature>
<dbReference type="PROSITE" id="PS50850">
    <property type="entry name" value="MFS"/>
    <property type="match status" value="1"/>
</dbReference>
<feature type="transmembrane region" description="Helical" evidence="4">
    <location>
        <begin position="39"/>
        <end position="59"/>
    </location>
</feature>
<dbReference type="Proteomes" id="UP000275727">
    <property type="component" value="Chromosome"/>
</dbReference>
<dbReference type="InterPro" id="IPR047200">
    <property type="entry name" value="MFS_YcaD-like"/>
</dbReference>
<feature type="transmembrane region" description="Helical" evidence="4">
    <location>
        <begin position="12"/>
        <end position="33"/>
    </location>
</feature>
<evidence type="ECO:0000256" key="3">
    <source>
        <dbReference type="ARBA" id="ARBA00023136"/>
    </source>
</evidence>
<gene>
    <name evidence="7" type="ORF">DFR51_1102</name>
    <name evidence="6" type="ORF">SmB9_21740</name>
</gene>
<dbReference type="GO" id="GO:0022857">
    <property type="term" value="F:transmembrane transporter activity"/>
    <property type="evidence" value="ECO:0007669"/>
    <property type="project" value="InterPro"/>
</dbReference>
<feature type="transmembrane region" description="Helical" evidence="4">
    <location>
        <begin position="96"/>
        <end position="118"/>
    </location>
</feature>
<feature type="transmembrane region" description="Helical" evidence="4">
    <location>
        <begin position="158"/>
        <end position="178"/>
    </location>
</feature>
<keyword evidence="3 4" id="KW-0472">Membrane</keyword>
<keyword evidence="2 4" id="KW-1133">Transmembrane helix</keyword>
<feature type="transmembrane region" description="Helical" evidence="4">
    <location>
        <begin position="264"/>
        <end position="284"/>
    </location>
</feature>
<dbReference type="KEGG" id="smic:SmB9_21740"/>
<evidence type="ECO:0000313" key="9">
    <source>
        <dbReference type="Proteomes" id="UP000276029"/>
    </source>
</evidence>
<feature type="transmembrane region" description="Helical" evidence="4">
    <location>
        <begin position="232"/>
        <end position="252"/>
    </location>
</feature>
<proteinExistence type="predicted"/>
<evidence type="ECO:0000313" key="6">
    <source>
        <dbReference type="EMBL" id="BBE34516.1"/>
    </source>
</evidence>
<dbReference type="PANTHER" id="PTHR23521:SF3">
    <property type="entry name" value="MFS TRANSPORTER"/>
    <property type="match status" value="1"/>
</dbReference>
<dbReference type="InterPro" id="IPR011701">
    <property type="entry name" value="MFS"/>
</dbReference>
<dbReference type="Gene3D" id="1.20.1250.20">
    <property type="entry name" value="MFS general substrate transporter like domains"/>
    <property type="match status" value="2"/>
</dbReference>
<dbReference type="CDD" id="cd17477">
    <property type="entry name" value="MFS_YcaD_like"/>
    <property type="match status" value="1"/>
</dbReference>
<keyword evidence="9" id="KW-1185">Reference proteome</keyword>
<name>A0AAD1D7W6_SPHMI</name>
<dbReference type="InterPro" id="IPR020846">
    <property type="entry name" value="MFS_dom"/>
</dbReference>